<keyword evidence="2" id="KW-0493">Microtubule</keyword>
<feature type="region of interest" description="Disordered" evidence="9">
    <location>
        <begin position="967"/>
        <end position="1033"/>
    </location>
</feature>
<feature type="compositionally biased region" description="Basic and acidic residues" evidence="9">
    <location>
        <begin position="766"/>
        <end position="787"/>
    </location>
</feature>
<dbReference type="EMBL" id="CM017322">
    <property type="protein sequence ID" value="KAE8010291.1"/>
    <property type="molecule type" value="Genomic_DNA"/>
</dbReference>
<dbReference type="InterPro" id="IPR027640">
    <property type="entry name" value="Kinesin-like_fam"/>
</dbReference>
<dbReference type="PRINTS" id="PR00380">
    <property type="entry name" value="KINESINHEAVY"/>
</dbReference>
<dbReference type="SMART" id="SM00129">
    <property type="entry name" value="KISc"/>
    <property type="match status" value="1"/>
</dbReference>
<dbReference type="FunFam" id="1.10.418.10:FF:000062">
    <property type="entry name" value="Kinesin-like protein KIN-14I isoform A"/>
    <property type="match status" value="1"/>
</dbReference>
<keyword evidence="3 7" id="KW-0547">Nucleotide-binding</keyword>
<feature type="coiled-coil region" evidence="8">
    <location>
        <begin position="384"/>
        <end position="411"/>
    </location>
</feature>
<evidence type="ECO:0000256" key="1">
    <source>
        <dbReference type="ARBA" id="ARBA00010899"/>
    </source>
</evidence>
<dbReference type="PROSITE" id="PS50067">
    <property type="entry name" value="KINESIN_MOTOR_2"/>
    <property type="match status" value="1"/>
</dbReference>
<dbReference type="GO" id="GO:0016887">
    <property type="term" value="F:ATP hydrolysis activity"/>
    <property type="evidence" value="ECO:0007669"/>
    <property type="project" value="UniProtKB-ARBA"/>
</dbReference>
<dbReference type="PANTHER" id="PTHR47972:SF12">
    <property type="entry name" value="KINESIN-LIKE PROTEIN KIN-14H"/>
    <property type="match status" value="1"/>
</dbReference>
<protein>
    <recommendedName>
        <fullName evidence="14">Kinesin motor domain-containing protein</fullName>
    </recommendedName>
</protein>
<feature type="compositionally biased region" description="Basic and acidic residues" evidence="9">
    <location>
        <begin position="303"/>
        <end position="320"/>
    </location>
</feature>
<keyword evidence="5 8" id="KW-0175">Coiled coil</keyword>
<evidence type="ECO:0000256" key="7">
    <source>
        <dbReference type="PROSITE-ProRule" id="PRU00283"/>
    </source>
</evidence>
<organism evidence="12 13">
    <name type="scientific">Carpinus fangiana</name>
    <dbReference type="NCBI Taxonomy" id="176857"/>
    <lineage>
        <taxon>Eukaryota</taxon>
        <taxon>Viridiplantae</taxon>
        <taxon>Streptophyta</taxon>
        <taxon>Embryophyta</taxon>
        <taxon>Tracheophyta</taxon>
        <taxon>Spermatophyta</taxon>
        <taxon>Magnoliopsida</taxon>
        <taxon>eudicotyledons</taxon>
        <taxon>Gunneridae</taxon>
        <taxon>Pentapetalae</taxon>
        <taxon>rosids</taxon>
        <taxon>fabids</taxon>
        <taxon>Fagales</taxon>
        <taxon>Betulaceae</taxon>
        <taxon>Carpinus</taxon>
    </lineage>
</organism>
<proteinExistence type="inferred from homology"/>
<feature type="domain" description="Calponin-homology (CH)" evidence="10">
    <location>
        <begin position="40"/>
        <end position="162"/>
    </location>
</feature>
<accession>A0A5N6QT14</accession>
<dbReference type="InterPro" id="IPR027417">
    <property type="entry name" value="P-loop_NTPase"/>
</dbReference>
<sequence length="1033" mass="113832">METEQVLSSSVASMIEDILQQHGARFSDRGLASRKAGEASLRRYEAAGWLRKTVGVVGGKDLPAEPSEEDFRLGLRSGIILCNVLNKVQSGAVPKVVEAPCDSVIVPDGAALSAYQYFENVRNFLVAVEDLGLPTFEASDLEQGGKSARIVNCVLALKSYSDWKQGGGLGSWKLGGNLKPPTCGKPFLRKNSEPFMNPFSRTVSPSEKSLESLCSDLSSCSDLSHDLNEGVSEGSSRCLNILVREALSDRKQEEIPIIVETMLNKVIEEFGRRLASQNELMKTTVKDMVISDVDNSLSETADDDMKMKEKPATQDKEERCYDENCDLDEGSKSQFSNQHKLVEHQQRDILELKHILHSTKAGMKFLQIKYQEEFSNLGKHLHGLANAASKYKSVLEENRKLYNQVQDLKGNIRVYCRVRPFLPGQPNGLNAVGHIDEGNITIIAPSKYSKEGRKSFTFNKVFGPSASQEEVFLDTQPLIRSVLDGYNVCIFAYGQTGSGKTYTMSGPNELTEEGLGVNYRALGDLFLLSEQRKDIISYDISVQMLEIYNEQVRDLLVTDGLNKRLEIRNSSQNGINVPEANLVPVSSTSDVINLMNLGQKNRAVGATAMNDRSSRSHSCLTVHVQGRDLTSGSILRGCMHLVDLAGSERVDKSEVTGDRLKEAQHINKSLSALGDVISSLAQKNSHVPYRNSKLTQLLQDSLGGQAKTLMFVHISPEPDAVGETISTLKFAERVSTVELGAARVNKDGADVKELKEQIANLKAALARKEGETERPQHVPSRSPERVKIKSCGSSPSHPSWKSAGDLPGGRRQPMEDVGNLEDRNHSELKPKRRSLDLQDMLMSSSPWLPIGSPGLNGKEDDKDLLSGDWVDKIMVKKHDTASRDENPMGHWEVDNRQLPEMFRQSYLQAPSKVHPELTANKKESLDYDVISGRYETATDDSDEHEAATSDSSEPDMLWQLNLPKGINIPTGLGSKAKKTNVKPVKSLEFRSSIPSLSPSPSRIKPPNGISQPLHKPGRQAIPADGKRRSGNPK</sequence>
<evidence type="ECO:0000256" key="8">
    <source>
        <dbReference type="SAM" id="Coils"/>
    </source>
</evidence>
<dbReference type="CDD" id="cd21203">
    <property type="entry name" value="CH_AtKIN14-like"/>
    <property type="match status" value="1"/>
</dbReference>
<dbReference type="FunFam" id="3.40.850.10:FF:000045">
    <property type="entry name" value="Kinesin-like protein KIN-14I isoform A"/>
    <property type="match status" value="1"/>
</dbReference>
<dbReference type="SMART" id="SM00033">
    <property type="entry name" value="CH"/>
    <property type="match status" value="1"/>
</dbReference>
<dbReference type="GO" id="GO:0003777">
    <property type="term" value="F:microtubule motor activity"/>
    <property type="evidence" value="ECO:0007669"/>
    <property type="project" value="InterPro"/>
</dbReference>
<dbReference type="GO" id="GO:0008017">
    <property type="term" value="F:microtubule binding"/>
    <property type="evidence" value="ECO:0007669"/>
    <property type="project" value="InterPro"/>
</dbReference>
<evidence type="ECO:0000259" key="10">
    <source>
        <dbReference type="PROSITE" id="PS50021"/>
    </source>
</evidence>
<dbReference type="AlphaFoldDB" id="A0A5N6QT14"/>
<dbReference type="Gene3D" id="1.10.418.10">
    <property type="entry name" value="Calponin-like domain"/>
    <property type="match status" value="1"/>
</dbReference>
<evidence type="ECO:0000256" key="5">
    <source>
        <dbReference type="ARBA" id="ARBA00023054"/>
    </source>
</evidence>
<dbReference type="GO" id="GO:0007018">
    <property type="term" value="P:microtubule-based movement"/>
    <property type="evidence" value="ECO:0007669"/>
    <property type="project" value="InterPro"/>
</dbReference>
<feature type="domain" description="Kinesin motor" evidence="11">
    <location>
        <begin position="411"/>
        <end position="737"/>
    </location>
</feature>
<dbReference type="InterPro" id="IPR036961">
    <property type="entry name" value="Kinesin_motor_dom_sf"/>
</dbReference>
<keyword evidence="4 7" id="KW-0067">ATP-binding</keyword>
<feature type="region of interest" description="Disordered" evidence="9">
    <location>
        <begin position="934"/>
        <end position="955"/>
    </location>
</feature>
<dbReference type="Gene3D" id="3.40.850.10">
    <property type="entry name" value="Kinesin motor domain"/>
    <property type="match status" value="1"/>
</dbReference>
<keyword evidence="6 7" id="KW-0505">Motor protein</keyword>
<dbReference type="InterPro" id="IPR001752">
    <property type="entry name" value="Kinesin_motor_dom"/>
</dbReference>
<evidence type="ECO:0000313" key="13">
    <source>
        <dbReference type="Proteomes" id="UP000327013"/>
    </source>
</evidence>
<evidence type="ECO:0000256" key="9">
    <source>
        <dbReference type="SAM" id="MobiDB-lite"/>
    </source>
</evidence>
<gene>
    <name evidence="12" type="ORF">FH972_006675</name>
</gene>
<feature type="region of interest" description="Disordered" evidence="9">
    <location>
        <begin position="301"/>
        <end position="320"/>
    </location>
</feature>
<evidence type="ECO:0000313" key="12">
    <source>
        <dbReference type="EMBL" id="KAE8010291.1"/>
    </source>
</evidence>
<dbReference type="SUPFAM" id="SSF47576">
    <property type="entry name" value="Calponin-homology domain, CH-domain"/>
    <property type="match status" value="1"/>
</dbReference>
<evidence type="ECO:0000256" key="3">
    <source>
        <dbReference type="ARBA" id="ARBA00022741"/>
    </source>
</evidence>
<dbReference type="InterPro" id="IPR036872">
    <property type="entry name" value="CH_dom_sf"/>
</dbReference>
<evidence type="ECO:0000259" key="11">
    <source>
        <dbReference type="PROSITE" id="PS50067"/>
    </source>
</evidence>
<evidence type="ECO:0000256" key="4">
    <source>
        <dbReference type="ARBA" id="ARBA00022840"/>
    </source>
</evidence>
<dbReference type="Pfam" id="PF00225">
    <property type="entry name" value="Kinesin"/>
    <property type="match status" value="1"/>
</dbReference>
<keyword evidence="13" id="KW-1185">Reference proteome</keyword>
<feature type="binding site" evidence="7">
    <location>
        <begin position="494"/>
        <end position="501"/>
    </location>
    <ligand>
        <name>ATP</name>
        <dbReference type="ChEBI" id="CHEBI:30616"/>
    </ligand>
</feature>
<feature type="region of interest" description="Disordered" evidence="9">
    <location>
        <begin position="765"/>
        <end position="834"/>
    </location>
</feature>
<dbReference type="SUPFAM" id="SSF52540">
    <property type="entry name" value="P-loop containing nucleoside triphosphate hydrolases"/>
    <property type="match status" value="1"/>
</dbReference>
<dbReference type="Pfam" id="PF00307">
    <property type="entry name" value="CH"/>
    <property type="match status" value="1"/>
</dbReference>
<dbReference type="GO" id="GO:0005524">
    <property type="term" value="F:ATP binding"/>
    <property type="evidence" value="ECO:0007669"/>
    <property type="project" value="UniProtKB-UniRule"/>
</dbReference>
<dbReference type="OrthoDB" id="3176171at2759"/>
<dbReference type="InterPro" id="IPR001715">
    <property type="entry name" value="CH_dom"/>
</dbReference>
<comment type="similarity">
    <text evidence="1">Belongs to the TRAFAC class myosin-kinesin ATPase superfamily. Kinesin family. KIN-14 subfamily.</text>
</comment>
<reference evidence="12 13" key="1">
    <citation type="submission" date="2019-06" db="EMBL/GenBank/DDBJ databases">
        <title>A chromosomal-level reference genome of Carpinus fangiana (Coryloideae, Betulaceae).</title>
        <authorList>
            <person name="Yang X."/>
            <person name="Wang Z."/>
            <person name="Zhang L."/>
            <person name="Hao G."/>
            <person name="Liu J."/>
            <person name="Yang Y."/>
        </authorList>
    </citation>
    <scope>NUCLEOTIDE SEQUENCE [LARGE SCALE GENOMIC DNA]</scope>
    <source>
        <strain evidence="12">Cfa_2016G</strain>
        <tissue evidence="12">Leaf</tissue>
    </source>
</reference>
<dbReference type="PROSITE" id="PS50021">
    <property type="entry name" value="CH"/>
    <property type="match status" value="1"/>
</dbReference>
<name>A0A5N6QT14_9ROSI</name>
<evidence type="ECO:0000256" key="2">
    <source>
        <dbReference type="ARBA" id="ARBA00022701"/>
    </source>
</evidence>
<feature type="compositionally biased region" description="Basic and acidic residues" evidence="9">
    <location>
        <begin position="820"/>
        <end position="834"/>
    </location>
</feature>
<evidence type="ECO:0000256" key="6">
    <source>
        <dbReference type="ARBA" id="ARBA00023175"/>
    </source>
</evidence>
<dbReference type="PANTHER" id="PTHR47972">
    <property type="entry name" value="KINESIN-LIKE PROTEIN KLP-3"/>
    <property type="match status" value="1"/>
</dbReference>
<dbReference type="CDD" id="cd01366">
    <property type="entry name" value="KISc_C_terminal"/>
    <property type="match status" value="1"/>
</dbReference>
<dbReference type="Proteomes" id="UP000327013">
    <property type="component" value="Chromosome 2"/>
</dbReference>
<evidence type="ECO:0008006" key="14">
    <source>
        <dbReference type="Google" id="ProtNLM"/>
    </source>
</evidence>
<feature type="compositionally biased region" description="Low complexity" evidence="9">
    <location>
        <begin position="990"/>
        <end position="1006"/>
    </location>
</feature>
<dbReference type="GO" id="GO:0005874">
    <property type="term" value="C:microtubule"/>
    <property type="evidence" value="ECO:0007669"/>
    <property type="project" value="UniProtKB-KW"/>
</dbReference>